<keyword evidence="1" id="KW-0812">Transmembrane</keyword>
<dbReference type="AlphaFoldDB" id="A0A089LFH9"/>
<keyword evidence="3" id="KW-1185">Reference proteome</keyword>
<accession>A0A089LFH9</accession>
<protein>
    <submittedName>
        <fullName evidence="2">Uncharacterized protein</fullName>
    </submittedName>
</protein>
<name>A0A089LFH9_PAEBO</name>
<proteinExistence type="predicted"/>
<evidence type="ECO:0000256" key="1">
    <source>
        <dbReference type="SAM" id="Phobius"/>
    </source>
</evidence>
<dbReference type="Proteomes" id="UP000029518">
    <property type="component" value="Chromosome"/>
</dbReference>
<keyword evidence="1" id="KW-0472">Membrane</keyword>
<dbReference type="RefSeq" id="WP_039300264.1">
    <property type="nucleotide sequence ID" value="NZ_CP009285.1"/>
</dbReference>
<sequence>MRKILSRIGLGLLLLIIAAVVLCFYFNQFTYAYTLLVVLLFIFGGMGQMYKLKNDEYMYSRHNQKDEYEEYTR</sequence>
<reference evidence="2" key="1">
    <citation type="submission" date="2014-08" db="EMBL/GenBank/DDBJ databases">
        <title>Comparative genomics of the Paenibacillus odorifer group.</title>
        <authorList>
            <person name="den Bakker H.C."/>
            <person name="Tsai Y.-C.Y.-C."/>
            <person name="Martin N."/>
            <person name="Korlach J."/>
            <person name="Wiedmann M."/>
        </authorList>
    </citation>
    <scope>NUCLEOTIDE SEQUENCE [LARGE SCALE GENOMIC DNA]</scope>
    <source>
        <strain evidence="2">DSM 13188</strain>
    </source>
</reference>
<dbReference type="HOGENOM" id="CLU_198303_0_0_9"/>
<evidence type="ECO:0000313" key="3">
    <source>
        <dbReference type="Proteomes" id="UP000029518"/>
    </source>
</evidence>
<dbReference type="OrthoDB" id="2666249at2"/>
<gene>
    <name evidence="2" type="ORF">PBOR_23735</name>
</gene>
<dbReference type="KEGG" id="pbd:PBOR_23735"/>
<dbReference type="EMBL" id="CP009285">
    <property type="protein sequence ID" value="AIQ59627.1"/>
    <property type="molecule type" value="Genomic_DNA"/>
</dbReference>
<organism evidence="2 3">
    <name type="scientific">Paenibacillus borealis</name>
    <dbReference type="NCBI Taxonomy" id="160799"/>
    <lineage>
        <taxon>Bacteria</taxon>
        <taxon>Bacillati</taxon>
        <taxon>Bacillota</taxon>
        <taxon>Bacilli</taxon>
        <taxon>Bacillales</taxon>
        <taxon>Paenibacillaceae</taxon>
        <taxon>Paenibacillus</taxon>
    </lineage>
</organism>
<feature type="transmembrane region" description="Helical" evidence="1">
    <location>
        <begin position="33"/>
        <end position="52"/>
    </location>
</feature>
<keyword evidence="1" id="KW-1133">Transmembrane helix</keyword>
<evidence type="ECO:0000313" key="2">
    <source>
        <dbReference type="EMBL" id="AIQ59627.1"/>
    </source>
</evidence>